<keyword evidence="1" id="KW-0812">Transmembrane</keyword>
<name>A0A9E7E9F8_9LILI</name>
<protein>
    <submittedName>
        <fullName evidence="2">Uncharacterized protein</fullName>
    </submittedName>
</protein>
<sequence>MIFFMLVWVICLHSYHLMFVGFIPSLIMTRQLTFWLSI</sequence>
<evidence type="ECO:0000313" key="3">
    <source>
        <dbReference type="Proteomes" id="UP001055439"/>
    </source>
</evidence>
<dbReference type="Proteomes" id="UP001055439">
    <property type="component" value="Chromosome 1"/>
</dbReference>
<keyword evidence="1" id="KW-1133">Transmembrane helix</keyword>
<keyword evidence="3" id="KW-1185">Reference proteome</keyword>
<proteinExistence type="predicted"/>
<gene>
    <name evidence="2" type="ORF">MUK42_37543</name>
</gene>
<accession>A0A9E7E9F8</accession>
<dbReference type="EMBL" id="CP097502">
    <property type="protein sequence ID" value="URD72786.1"/>
    <property type="molecule type" value="Genomic_DNA"/>
</dbReference>
<organism evidence="2 3">
    <name type="scientific">Musa troglodytarum</name>
    <name type="common">fe'i banana</name>
    <dbReference type="NCBI Taxonomy" id="320322"/>
    <lineage>
        <taxon>Eukaryota</taxon>
        <taxon>Viridiplantae</taxon>
        <taxon>Streptophyta</taxon>
        <taxon>Embryophyta</taxon>
        <taxon>Tracheophyta</taxon>
        <taxon>Spermatophyta</taxon>
        <taxon>Magnoliopsida</taxon>
        <taxon>Liliopsida</taxon>
        <taxon>Zingiberales</taxon>
        <taxon>Musaceae</taxon>
        <taxon>Musa</taxon>
    </lineage>
</organism>
<evidence type="ECO:0000313" key="2">
    <source>
        <dbReference type="EMBL" id="URD72786.1"/>
    </source>
</evidence>
<evidence type="ECO:0000256" key="1">
    <source>
        <dbReference type="SAM" id="Phobius"/>
    </source>
</evidence>
<dbReference type="AlphaFoldDB" id="A0A9E7E9F8"/>
<keyword evidence="1" id="KW-0472">Membrane</keyword>
<reference evidence="2" key="1">
    <citation type="submission" date="2022-05" db="EMBL/GenBank/DDBJ databases">
        <title>The Musa troglodytarum L. genome provides insights into the mechanism of non-climacteric behaviour and enrichment of carotenoids.</title>
        <authorList>
            <person name="Wang J."/>
        </authorList>
    </citation>
    <scope>NUCLEOTIDE SEQUENCE</scope>
    <source>
        <tissue evidence="2">Leaf</tissue>
    </source>
</reference>
<feature type="transmembrane region" description="Helical" evidence="1">
    <location>
        <begin position="6"/>
        <end position="27"/>
    </location>
</feature>